<proteinExistence type="predicted"/>
<accession>Q0BXG0</accession>
<reference evidence="1 2" key="1">
    <citation type="journal article" date="2006" name="J. Bacteriol.">
        <title>Comparative genomic evidence for a close relationship between the dimorphic prosthecate bacteria Hyphomonas neptunium and Caulobacter crescentus.</title>
        <authorList>
            <person name="Badger J.H."/>
            <person name="Hoover T.R."/>
            <person name="Brun Y.V."/>
            <person name="Weiner R.M."/>
            <person name="Laub M.T."/>
            <person name="Alexandre G."/>
            <person name="Mrazek J."/>
            <person name="Ren Q."/>
            <person name="Paulsen I.T."/>
            <person name="Nelson K.E."/>
            <person name="Khouri H.M."/>
            <person name="Radune D."/>
            <person name="Sosa J."/>
            <person name="Dodson R.J."/>
            <person name="Sullivan S.A."/>
            <person name="Rosovitz M.J."/>
            <person name="Madupu R."/>
            <person name="Brinkac L.M."/>
            <person name="Durkin A.S."/>
            <person name="Daugherty S.C."/>
            <person name="Kothari S.P."/>
            <person name="Giglio M.G."/>
            <person name="Zhou L."/>
            <person name="Haft D.H."/>
            <person name="Selengut J.D."/>
            <person name="Davidsen T.M."/>
            <person name="Yang Q."/>
            <person name="Zafar N."/>
            <person name="Ward N.L."/>
        </authorList>
    </citation>
    <scope>NUCLEOTIDE SEQUENCE [LARGE SCALE GENOMIC DNA]</scope>
    <source>
        <strain evidence="1 2">ATCC 15444</strain>
    </source>
</reference>
<dbReference type="EMBL" id="CP000158">
    <property type="protein sequence ID" value="ABI78075.1"/>
    <property type="molecule type" value="Genomic_DNA"/>
</dbReference>
<evidence type="ECO:0000313" key="1">
    <source>
        <dbReference type="EMBL" id="ABI78075.1"/>
    </source>
</evidence>
<evidence type="ECO:0000313" key="2">
    <source>
        <dbReference type="Proteomes" id="UP000001959"/>
    </source>
</evidence>
<dbReference type="HOGENOM" id="CLU_2259942_0_0_5"/>
<dbReference type="Proteomes" id="UP000001959">
    <property type="component" value="Chromosome"/>
</dbReference>
<dbReference type="KEGG" id="hne:HNE_3158"/>
<name>Q0BXG0_HYPNA</name>
<dbReference type="STRING" id="228405.HNE_3158"/>
<sequence length="103" mass="11444">MSGRHADRLLGRPADRHEARLQIGDHRLALTSIKFQRHEDRVCAVALGLCQRPDRLDVMCAPGEFHHPVNPPAAGILGCKNNHTGTARPRGICRRALKFPRLA</sequence>
<dbReference type="AlphaFoldDB" id="Q0BXG0"/>
<gene>
    <name evidence="1" type="ordered locus">HNE_3158</name>
</gene>
<organism evidence="1 2">
    <name type="scientific">Hyphomonas neptunium (strain ATCC 15444)</name>
    <dbReference type="NCBI Taxonomy" id="228405"/>
    <lineage>
        <taxon>Bacteria</taxon>
        <taxon>Pseudomonadati</taxon>
        <taxon>Pseudomonadota</taxon>
        <taxon>Alphaproteobacteria</taxon>
        <taxon>Hyphomonadales</taxon>
        <taxon>Hyphomonadaceae</taxon>
        <taxon>Hyphomonas</taxon>
    </lineage>
</organism>
<protein>
    <submittedName>
        <fullName evidence="1">Uncharacterized protein</fullName>
    </submittedName>
</protein>
<keyword evidence="2" id="KW-1185">Reference proteome</keyword>